<sequence length="906" mass="100075">MQRNQLLLLLLLHRFDCYDSLPVMASANVNRPTNIKEKDADINRKLQIYGIFRAFKAGKVPSNDQIDVALNSFLQSDVLAKPSTKLSDDGKLLVKDTREVVRLAKNLILSKNDGNLLQDFIWQTTQFDPKSVQGPKAPVTKDAAQKDGEEALQGLRTLGTLLITNGQFRKLLKDSSVLFRDMAGDAAGNAAGRLRPSEDDLAQIDQAAEDNTWHEAPKFSKADLKKQAQGLYKGNAKQDVQDVANSAKAAAAPASGDARDANVAAGHSAAMSTLQQKLDKNVDPETQEKIKQKNAEQRRKAKEYFNKKMPTERKDQIIFRLKKMVIECQQHTDYSQAIQSLLRLARQYGKHGQSYGKESSGSLNQARSGFAAAEADLRTLIERFANGTSTSNLWKSIGQIYEDAQKDSELKGWFSNMDRYINRLLLEQGYVLEEQSTKDWDVLYQQGRYLLREKYKAHTNSVIDEVKFVGDQFDKDPQNKQFGAAVQKLFKDLGNGSDGKSEFKPHLIKDVFDVILPSILRDIAYIPIPRIEYSDPGFDAVIENLILESDNFMPNVAELVSNNNWKWGRKNIANRNQNVIDLKVSGIQMDLRDVSYHIKRKTGFPKVTDTGVADILLPGDGFSFRMKVSTADKRDSQKFFKVEKVDVDFKSLNVKLKKSKFKGLFAIFKPVLLRALRPALQKAVEKAIKDKCNDFDRTLYELKKEAELAGENVGEDGQKANFFKRFYDASQKRALKNKQEQEKLKKNKPEDNKKINITMTDDESIFPGLKLPGGVSSKATEYKQLALKGEKWESPVFSIGKASKSTDIPTAPKIVNKTRGAGNAAPSGNGLGASGNGLASGNSLAAGSGLASGNGLATGNGLYSNGNGLRTNGNGLHAVGNGLANGNGIKQATAPALDTTNPVRLS</sequence>
<reference evidence="5 6" key="1">
    <citation type="journal article" date="2011" name="Genome Biol.">
        <title>Genome sequence of the insect pathogenic fungus Cordyceps militaris, a valued traditional Chinese medicine.</title>
        <authorList>
            <person name="Zheng P."/>
            <person name="Xia Y."/>
            <person name="Xiao G."/>
            <person name="Xiong C."/>
            <person name="Hu X."/>
            <person name="Zhang S."/>
            <person name="Zheng H."/>
            <person name="Huang Y."/>
            <person name="Zhou Y."/>
            <person name="Wang S."/>
            <person name="Zhao G.P."/>
            <person name="Liu X."/>
            <person name="St Leger R.J."/>
            <person name="Wang C."/>
        </authorList>
    </citation>
    <scope>NUCLEOTIDE SEQUENCE [LARGE SCALE GENOMIC DNA]</scope>
    <source>
        <strain evidence="5 6">CM01</strain>
    </source>
</reference>
<gene>
    <name evidence="5" type="ORF">CCM_02585</name>
</gene>
<dbReference type="Pfam" id="PF19343">
    <property type="entry name" value="HAM1_N"/>
    <property type="match status" value="1"/>
</dbReference>
<dbReference type="InterPro" id="IPR045967">
    <property type="entry name" value="HAM1-like_N"/>
</dbReference>
<keyword evidence="2" id="KW-0732">Signal</keyword>
<dbReference type="Proteomes" id="UP000001610">
    <property type="component" value="Unassembled WGS sequence"/>
</dbReference>
<feature type="domain" description="HAM1-like C-terminal" evidence="3">
    <location>
        <begin position="647"/>
        <end position="809"/>
    </location>
</feature>
<keyword evidence="6" id="KW-1185">Reference proteome</keyword>
<dbReference type="PANTHER" id="PTHR31138:SF1">
    <property type="entry name" value="PDZ DOMAIN-CONTAINING PROTEIN"/>
    <property type="match status" value="1"/>
</dbReference>
<dbReference type="STRING" id="983644.G3JAJ8"/>
<evidence type="ECO:0000256" key="2">
    <source>
        <dbReference type="SAM" id="SignalP"/>
    </source>
</evidence>
<dbReference type="RefSeq" id="XP_006667800.1">
    <property type="nucleotide sequence ID" value="XM_006667737.1"/>
</dbReference>
<dbReference type="EMBL" id="JH126400">
    <property type="protein sequence ID" value="EGX94314.1"/>
    <property type="molecule type" value="Genomic_DNA"/>
</dbReference>
<dbReference type="Gene3D" id="3.15.10.10">
    <property type="entry name" value="Bactericidal permeability-increasing protein, domain 1"/>
    <property type="match status" value="1"/>
</dbReference>
<dbReference type="OMA" id="NTWHEAP"/>
<dbReference type="InParanoid" id="G3JAJ8"/>
<dbReference type="HOGENOM" id="CLU_007183_1_0_1"/>
<evidence type="ECO:0000259" key="4">
    <source>
        <dbReference type="Pfam" id="PF19343"/>
    </source>
</evidence>
<evidence type="ECO:0000313" key="5">
    <source>
        <dbReference type="EMBL" id="EGX94314.1"/>
    </source>
</evidence>
<accession>G3JAJ8</accession>
<organism evidence="5 6">
    <name type="scientific">Cordyceps militaris (strain CM01)</name>
    <name type="common">Caterpillar fungus</name>
    <dbReference type="NCBI Taxonomy" id="983644"/>
    <lineage>
        <taxon>Eukaryota</taxon>
        <taxon>Fungi</taxon>
        <taxon>Dikarya</taxon>
        <taxon>Ascomycota</taxon>
        <taxon>Pezizomycotina</taxon>
        <taxon>Sordariomycetes</taxon>
        <taxon>Hypocreomycetidae</taxon>
        <taxon>Hypocreales</taxon>
        <taxon>Cordycipitaceae</taxon>
        <taxon>Cordyceps</taxon>
    </lineage>
</organism>
<feature type="chain" id="PRO_5003446038" evidence="2">
    <location>
        <begin position="21"/>
        <end position="906"/>
    </location>
</feature>
<evidence type="ECO:0000259" key="3">
    <source>
        <dbReference type="Pfam" id="PF14613"/>
    </source>
</evidence>
<dbReference type="KEGG" id="cmt:CCM_02585"/>
<dbReference type="Pfam" id="PF14613">
    <property type="entry name" value="HAM1_C"/>
    <property type="match status" value="1"/>
</dbReference>
<name>G3JAJ8_CORMM</name>
<dbReference type="InterPro" id="IPR027842">
    <property type="entry name" value="HAM1-like_C"/>
</dbReference>
<evidence type="ECO:0000256" key="1">
    <source>
        <dbReference type="SAM" id="MobiDB-lite"/>
    </source>
</evidence>
<dbReference type="eggNOG" id="ENOG502QYDH">
    <property type="taxonomic scope" value="Eukaryota"/>
</dbReference>
<dbReference type="VEuPathDB" id="FungiDB:CCM_02585"/>
<feature type="domain" description="HAM1-like N-terminal" evidence="4">
    <location>
        <begin position="24"/>
        <end position="635"/>
    </location>
</feature>
<dbReference type="PANTHER" id="PTHR31138">
    <property type="entry name" value="CHROMOSOME 19, WHOLE GENOME SHOTGUN SEQUENCE"/>
    <property type="match status" value="1"/>
</dbReference>
<evidence type="ECO:0000313" key="6">
    <source>
        <dbReference type="Proteomes" id="UP000001610"/>
    </source>
</evidence>
<proteinExistence type="predicted"/>
<protein>
    <submittedName>
        <fullName evidence="5">Uncharacterized protein</fullName>
    </submittedName>
</protein>
<dbReference type="OrthoDB" id="19394at2759"/>
<dbReference type="AlphaFoldDB" id="G3JAJ8"/>
<feature type="region of interest" description="Disordered" evidence="1">
    <location>
        <begin position="885"/>
        <end position="906"/>
    </location>
</feature>
<feature type="signal peptide" evidence="2">
    <location>
        <begin position="1"/>
        <end position="20"/>
    </location>
</feature>
<dbReference type="GeneID" id="18164612"/>
<feature type="region of interest" description="Disordered" evidence="1">
    <location>
        <begin position="277"/>
        <end position="298"/>
    </location>
</feature>